<reference evidence="1 2" key="1">
    <citation type="submission" date="2019-03" db="EMBL/GenBank/DDBJ databases">
        <title>First draft genome of Liparis tanakae, snailfish: a comprehensive survey of snailfish specific genes.</title>
        <authorList>
            <person name="Kim W."/>
            <person name="Song I."/>
            <person name="Jeong J.-H."/>
            <person name="Kim D."/>
            <person name="Kim S."/>
            <person name="Ryu S."/>
            <person name="Song J.Y."/>
            <person name="Lee S.K."/>
        </authorList>
    </citation>
    <scope>NUCLEOTIDE SEQUENCE [LARGE SCALE GENOMIC DNA]</scope>
    <source>
        <tissue evidence="1">Muscle</tissue>
    </source>
</reference>
<dbReference type="AlphaFoldDB" id="A0A4Z2IP70"/>
<sequence length="149" mass="15024">MGLPCISPASASLAAPRLRSVAARSKETGVPRASSTSVINDDIIVAPGSSVSTDDINVAPGRSAVFDDINVAPGRSAVTGDINVAPGRSAVTGDINVAPGRSVSTVIDCMLVIIDITAACSRADYMCVINEVTGCLSIHVITAVSITAD</sequence>
<organism evidence="1 2">
    <name type="scientific">Liparis tanakae</name>
    <name type="common">Tanaka's snailfish</name>
    <dbReference type="NCBI Taxonomy" id="230148"/>
    <lineage>
        <taxon>Eukaryota</taxon>
        <taxon>Metazoa</taxon>
        <taxon>Chordata</taxon>
        <taxon>Craniata</taxon>
        <taxon>Vertebrata</taxon>
        <taxon>Euteleostomi</taxon>
        <taxon>Actinopterygii</taxon>
        <taxon>Neopterygii</taxon>
        <taxon>Teleostei</taxon>
        <taxon>Neoteleostei</taxon>
        <taxon>Acanthomorphata</taxon>
        <taxon>Eupercaria</taxon>
        <taxon>Perciformes</taxon>
        <taxon>Cottioidei</taxon>
        <taxon>Cottales</taxon>
        <taxon>Liparidae</taxon>
        <taxon>Liparis</taxon>
    </lineage>
</organism>
<dbReference type="EMBL" id="SRLO01000060">
    <property type="protein sequence ID" value="TNN79810.1"/>
    <property type="molecule type" value="Genomic_DNA"/>
</dbReference>
<accession>A0A4Z2IP70</accession>
<dbReference type="Proteomes" id="UP000314294">
    <property type="component" value="Unassembled WGS sequence"/>
</dbReference>
<comment type="caution">
    <text evidence="1">The sequence shown here is derived from an EMBL/GenBank/DDBJ whole genome shotgun (WGS) entry which is preliminary data.</text>
</comment>
<evidence type="ECO:0000313" key="1">
    <source>
        <dbReference type="EMBL" id="TNN79810.1"/>
    </source>
</evidence>
<name>A0A4Z2IP70_9TELE</name>
<protein>
    <submittedName>
        <fullName evidence="1">Uncharacterized protein</fullName>
    </submittedName>
</protein>
<gene>
    <name evidence="1" type="ORF">EYF80_009847</name>
</gene>
<proteinExistence type="predicted"/>
<evidence type="ECO:0000313" key="2">
    <source>
        <dbReference type="Proteomes" id="UP000314294"/>
    </source>
</evidence>
<keyword evidence="2" id="KW-1185">Reference proteome</keyword>